<gene>
    <name evidence="2" type="ORF">AZ78_1687</name>
</gene>
<keyword evidence="1" id="KW-0472">Membrane</keyword>
<comment type="caution">
    <text evidence="2">The sequence shown here is derived from an EMBL/GenBank/DDBJ whole genome shotgun (WGS) entry which is preliminary data.</text>
</comment>
<keyword evidence="3" id="KW-1185">Reference proteome</keyword>
<keyword evidence="1" id="KW-0812">Transmembrane</keyword>
<dbReference type="AlphaFoldDB" id="A0A108U7T1"/>
<protein>
    <submittedName>
        <fullName evidence="2">Membrane protein</fullName>
    </submittedName>
</protein>
<evidence type="ECO:0000256" key="1">
    <source>
        <dbReference type="SAM" id="Phobius"/>
    </source>
</evidence>
<accession>A0A108U7T1</accession>
<reference evidence="2 3" key="1">
    <citation type="journal article" date="2014" name="Genome Announc.">
        <title>Draft Genome Sequence of Lysobacter capsici AZ78, a Bacterium Antagonistic to Plant-Pathogenic Oomycetes.</title>
        <authorList>
            <person name="Puopolo G."/>
            <person name="Sonego P."/>
            <person name="Engelen K."/>
            <person name="Pertot I."/>
        </authorList>
    </citation>
    <scope>NUCLEOTIDE SEQUENCE [LARGE SCALE GENOMIC DNA]</scope>
    <source>
        <strain evidence="2 3">AZ78</strain>
    </source>
</reference>
<dbReference type="InterPro" id="IPR032307">
    <property type="entry name" value="PepSY_TM-like_2"/>
</dbReference>
<feature type="transmembrane region" description="Helical" evidence="1">
    <location>
        <begin position="222"/>
        <end position="240"/>
    </location>
</feature>
<organism evidence="2 3">
    <name type="scientific">Lysobacter capsici AZ78</name>
    <dbReference type="NCBI Taxonomy" id="1444315"/>
    <lineage>
        <taxon>Bacteria</taxon>
        <taxon>Pseudomonadati</taxon>
        <taxon>Pseudomonadota</taxon>
        <taxon>Gammaproteobacteria</taxon>
        <taxon>Lysobacterales</taxon>
        <taxon>Lysobacteraceae</taxon>
        <taxon>Lysobacter</taxon>
    </lineage>
</organism>
<evidence type="ECO:0000313" key="2">
    <source>
        <dbReference type="EMBL" id="KWS04138.1"/>
    </source>
</evidence>
<evidence type="ECO:0000313" key="3">
    <source>
        <dbReference type="Proteomes" id="UP000023435"/>
    </source>
</evidence>
<name>A0A108U7T1_9GAMM</name>
<feature type="transmembrane region" description="Helical" evidence="1">
    <location>
        <begin position="54"/>
        <end position="76"/>
    </location>
</feature>
<dbReference type="Proteomes" id="UP000023435">
    <property type="component" value="Unassembled WGS sequence"/>
</dbReference>
<dbReference type="Pfam" id="PF16357">
    <property type="entry name" value="PepSY_TM_like_2"/>
    <property type="match status" value="1"/>
</dbReference>
<keyword evidence="1" id="KW-1133">Transmembrane helix</keyword>
<dbReference type="PANTHER" id="PTHR40115">
    <property type="entry name" value="INNER MEMBRANE PROTEIN WITH PEPSY TM HELIX"/>
    <property type="match status" value="1"/>
</dbReference>
<feature type="transmembrane region" description="Helical" evidence="1">
    <location>
        <begin position="191"/>
        <end position="210"/>
    </location>
</feature>
<dbReference type="PANTHER" id="PTHR40115:SF1">
    <property type="entry name" value="INNER MEMBRANE PROTEIN WITH PEPSY TM HELIX"/>
    <property type="match status" value="1"/>
</dbReference>
<sequence length="241" mass="26212">MNAIGGDNGAIGAGSINADSVKAGGQIKTGPIQAASGAIDVNRRSFWLKTLHRWHWISAALSLVALLLFSVTGITLNHAAQIESEPRVVNVKETLPASLLRSLKKQPAADAPLPGAVNDWLADALDVRTAGRKGEWSDADVYVSLPRPGGDAWISIDRESGAIEYERTDRGWIAWLNDLHKGRNTGAAWRWFIDLFAVACLLFAFTGLWLLQLHARQRGKTWPLVVAGLAIPLLVILLFMH</sequence>
<dbReference type="EMBL" id="JAJA02000001">
    <property type="protein sequence ID" value="KWS04138.1"/>
    <property type="molecule type" value="Genomic_DNA"/>
</dbReference>
<proteinExistence type="predicted"/>